<keyword evidence="4" id="KW-1185">Reference proteome</keyword>
<dbReference type="InterPro" id="IPR027383">
    <property type="entry name" value="Znf_put"/>
</dbReference>
<dbReference type="HOGENOM" id="CLU_1721420_0_0_4"/>
<name>W0SFN8_9PROT</name>
<feature type="domain" description="Putative zinc-finger" evidence="2">
    <location>
        <begin position="11"/>
        <end position="37"/>
    </location>
</feature>
<dbReference type="KEGG" id="shd:SUTH_01793"/>
<proteinExistence type="predicted"/>
<evidence type="ECO:0000259" key="2">
    <source>
        <dbReference type="Pfam" id="PF13490"/>
    </source>
</evidence>
<protein>
    <recommendedName>
        <fullName evidence="2">Putative zinc-finger domain-containing protein</fullName>
    </recommendedName>
</protein>
<keyword evidence="1" id="KW-1133">Transmembrane helix</keyword>
<reference evidence="3 4" key="1">
    <citation type="journal article" date="2014" name="Syst. Appl. Microbiol.">
        <title>Complete genomes of freshwater sulfur oxidizers Sulfuricella denitrificans skB26 and Sulfuritalea hydrogenivorans sk43H: genetic insights into the sulfur oxidation pathway of betaproteobacteria.</title>
        <authorList>
            <person name="Watanabe T."/>
            <person name="Kojima H."/>
            <person name="Fukui M."/>
        </authorList>
    </citation>
    <scope>NUCLEOTIDE SEQUENCE [LARGE SCALE GENOMIC DNA]</scope>
    <source>
        <strain evidence="3">DSM22779</strain>
    </source>
</reference>
<dbReference type="Proteomes" id="UP000031637">
    <property type="component" value="Chromosome"/>
</dbReference>
<evidence type="ECO:0000313" key="4">
    <source>
        <dbReference type="Proteomes" id="UP000031637"/>
    </source>
</evidence>
<keyword evidence="1" id="KW-0472">Membrane</keyword>
<dbReference type="Pfam" id="PF13490">
    <property type="entry name" value="zf-HC2"/>
    <property type="match status" value="1"/>
</dbReference>
<evidence type="ECO:0000256" key="1">
    <source>
        <dbReference type="SAM" id="Phobius"/>
    </source>
</evidence>
<feature type="transmembrane region" description="Helical" evidence="1">
    <location>
        <begin position="89"/>
        <end position="114"/>
    </location>
</feature>
<dbReference type="RefSeq" id="WP_041098666.1">
    <property type="nucleotide sequence ID" value="NZ_AP012547.1"/>
</dbReference>
<evidence type="ECO:0000313" key="3">
    <source>
        <dbReference type="EMBL" id="BAO29585.1"/>
    </source>
</evidence>
<dbReference type="Gene3D" id="1.10.10.1320">
    <property type="entry name" value="Anti-sigma factor, zinc-finger domain"/>
    <property type="match status" value="1"/>
</dbReference>
<dbReference type="OrthoDB" id="5517770at2"/>
<organism evidence="3 4">
    <name type="scientific">Sulfuritalea hydrogenivorans sk43H</name>
    <dbReference type="NCBI Taxonomy" id="1223802"/>
    <lineage>
        <taxon>Bacteria</taxon>
        <taxon>Pseudomonadati</taxon>
        <taxon>Pseudomonadota</taxon>
        <taxon>Betaproteobacteria</taxon>
        <taxon>Nitrosomonadales</taxon>
        <taxon>Sterolibacteriaceae</taxon>
        <taxon>Sulfuritalea</taxon>
    </lineage>
</organism>
<keyword evidence="1" id="KW-0812">Transmembrane</keyword>
<sequence length="152" mass="15936">MTEHAPDLPELSAYLDGELDAAAKQRVATHLAACPRCTASLAQLQALSADFRVLPGDSLGFDLAGVIEGRLAGAPRRPTERGERRERDWWLRLPVAVGAAASIAAGVFMGSALVSGGGATAPRMTAMRVFDTMPPGNLCIGLESCYVKGSLK</sequence>
<dbReference type="STRING" id="1223802.SUTH_01793"/>
<accession>W0SFN8</accession>
<dbReference type="EMBL" id="AP012547">
    <property type="protein sequence ID" value="BAO29585.1"/>
    <property type="molecule type" value="Genomic_DNA"/>
</dbReference>
<gene>
    <name evidence="3" type="ORF">SUTH_01793</name>
</gene>
<dbReference type="InterPro" id="IPR041916">
    <property type="entry name" value="Anti_sigma_zinc_sf"/>
</dbReference>
<dbReference type="AlphaFoldDB" id="W0SFN8"/>